<dbReference type="Pfam" id="PF10151">
    <property type="entry name" value="TMEM214"/>
    <property type="match status" value="1"/>
</dbReference>
<evidence type="ECO:0000256" key="2">
    <source>
        <dbReference type="ARBA" id="ARBA00007984"/>
    </source>
</evidence>
<evidence type="ECO:0000256" key="8">
    <source>
        <dbReference type="ARBA" id="ARBA00023136"/>
    </source>
</evidence>
<feature type="region of interest" description="Disordered" evidence="11">
    <location>
        <begin position="66"/>
        <end position="114"/>
    </location>
</feature>
<reference evidence="12" key="1">
    <citation type="journal article" date="2023" name="GigaByte">
        <title>Genome assembly of the bearded iris, Iris pallida Lam.</title>
        <authorList>
            <person name="Bruccoleri R.E."/>
            <person name="Oakeley E.J."/>
            <person name="Faust A.M.E."/>
            <person name="Altorfer M."/>
            <person name="Dessus-Babus S."/>
            <person name="Burckhardt D."/>
            <person name="Oertli M."/>
            <person name="Naumann U."/>
            <person name="Petersen F."/>
            <person name="Wong J."/>
        </authorList>
    </citation>
    <scope>NUCLEOTIDE SEQUENCE</scope>
    <source>
        <strain evidence="12">GSM-AAB239-AS_SAM_17_03QT</strain>
    </source>
</reference>
<keyword evidence="9" id="KW-0325">Glycoprotein</keyword>
<evidence type="ECO:0000313" key="13">
    <source>
        <dbReference type="Proteomes" id="UP001140949"/>
    </source>
</evidence>
<accession>A0AAX6GZB8</accession>
<evidence type="ECO:0008006" key="14">
    <source>
        <dbReference type="Google" id="ProtNLM"/>
    </source>
</evidence>
<proteinExistence type="inferred from homology"/>
<sequence>MDPTTADDPFSAASGGSSHGWQKVTSKRHRRAPPSQPHRAVPTSNGTHVFDSVELKAEERRRAIEAAAADALEVPNSAAARSPSSDDEAEAAGGDAAATEKKPKEKKPKEKKPKITVAEAAAKIDPDDLTAFLVDITGSYESQEDIQLMRFADYFGRTFAAVGSSQFPWTKTFKESPVAKIIDVPLCHISDPVYKTSVDWIAKKSAEPLGDFILWCLDSILADLASQQPAPKGSKKPVQQSSSKGQAALFVVLAMALRRKPDVLITLLPKLMDSPKYQGHEKFPVFVWVVGQASQGDLVAGMNAWVQYLLPLISGKANVNPQSRDLALQLVERILSGPKARSILLNGAVRKGERLVPPSALDLLMRATFPATQIKATERFSAIYPTLKELALAGSPGTKTTKQASLQLLPSAVKALQESNLELSKEAADVFIWCLVQNPECYKQWEKVHLDNIDASVAVLRKLSDEWKEYLVKLSPPNTLKVTLKNLRAKNEQALSGAVDASNQAAIKEADKYCKVILGKCTRGSGCIKGGVFVLMVAVAVGFAVSPDMQSLDWKKLHSIVSSSLQSF</sequence>
<dbReference type="EMBL" id="JANAVB010014797">
    <property type="protein sequence ID" value="KAJ6833681.1"/>
    <property type="molecule type" value="Genomic_DNA"/>
</dbReference>
<dbReference type="AlphaFoldDB" id="A0AAX6GZB8"/>
<evidence type="ECO:0000313" key="12">
    <source>
        <dbReference type="EMBL" id="KAJ6833681.1"/>
    </source>
</evidence>
<feature type="compositionally biased region" description="Polar residues" evidence="11">
    <location>
        <begin position="14"/>
        <end position="24"/>
    </location>
</feature>
<name>A0AAX6GZB8_IRIPA</name>
<evidence type="ECO:0000256" key="4">
    <source>
        <dbReference type="ARBA" id="ARBA00022692"/>
    </source>
</evidence>
<gene>
    <name evidence="12" type="ORF">M6B38_338290</name>
</gene>
<comment type="caution">
    <text evidence="12">The sequence shown here is derived from an EMBL/GenBank/DDBJ whole genome shotgun (WGS) entry which is preliminary data.</text>
</comment>
<evidence type="ECO:0000256" key="6">
    <source>
        <dbReference type="ARBA" id="ARBA00022824"/>
    </source>
</evidence>
<protein>
    <recommendedName>
        <fullName evidence="14">Transmembrane protein</fullName>
    </recommendedName>
</protein>
<keyword evidence="5" id="KW-0053">Apoptosis</keyword>
<dbReference type="PANTHER" id="PTHR13448">
    <property type="entry name" value="TRANSMEMBRANE PROTEIN 214"/>
    <property type="match status" value="1"/>
</dbReference>
<dbReference type="GO" id="GO:0005794">
    <property type="term" value="C:Golgi apparatus"/>
    <property type="evidence" value="ECO:0007669"/>
    <property type="project" value="TreeGrafter"/>
</dbReference>
<evidence type="ECO:0000256" key="9">
    <source>
        <dbReference type="ARBA" id="ARBA00023180"/>
    </source>
</evidence>
<evidence type="ECO:0000256" key="7">
    <source>
        <dbReference type="ARBA" id="ARBA00022989"/>
    </source>
</evidence>
<keyword evidence="7" id="KW-1133">Transmembrane helix</keyword>
<feature type="compositionally biased region" description="Basic residues" evidence="11">
    <location>
        <begin position="104"/>
        <end position="114"/>
    </location>
</feature>
<evidence type="ECO:0000256" key="10">
    <source>
        <dbReference type="ARBA" id="ARBA00024938"/>
    </source>
</evidence>
<comment type="function">
    <text evidence="10">Critical mediator, in cooperation with CASP4, of endoplasmic reticulum-stress induced apoptosis. Required or the activation of CASP4 following endoplasmic reticulum stress.</text>
</comment>
<reference evidence="12" key="2">
    <citation type="submission" date="2023-04" db="EMBL/GenBank/DDBJ databases">
        <authorList>
            <person name="Bruccoleri R.E."/>
            <person name="Oakeley E.J."/>
            <person name="Faust A.-M."/>
            <person name="Dessus-Babus S."/>
            <person name="Altorfer M."/>
            <person name="Burckhardt D."/>
            <person name="Oertli M."/>
            <person name="Naumann U."/>
            <person name="Petersen F."/>
            <person name="Wong J."/>
        </authorList>
    </citation>
    <scope>NUCLEOTIDE SEQUENCE</scope>
    <source>
        <strain evidence="12">GSM-AAB239-AS_SAM_17_03QT</strain>
        <tissue evidence="12">Leaf</tissue>
    </source>
</reference>
<feature type="region of interest" description="Disordered" evidence="11">
    <location>
        <begin position="1"/>
        <end position="53"/>
    </location>
</feature>
<evidence type="ECO:0000256" key="5">
    <source>
        <dbReference type="ARBA" id="ARBA00022703"/>
    </source>
</evidence>
<comment type="similarity">
    <text evidence="2">Belongs to the TMEM214 family.</text>
</comment>
<dbReference type="InterPro" id="IPR019308">
    <property type="entry name" value="TMEM214"/>
</dbReference>
<evidence type="ECO:0000256" key="3">
    <source>
        <dbReference type="ARBA" id="ARBA00011720"/>
    </source>
</evidence>
<evidence type="ECO:0000256" key="1">
    <source>
        <dbReference type="ARBA" id="ARBA00004477"/>
    </source>
</evidence>
<dbReference type="PANTHER" id="PTHR13448:SF0">
    <property type="entry name" value="TRANSMEMBRANE PROTEIN 214"/>
    <property type="match status" value="1"/>
</dbReference>
<keyword evidence="13" id="KW-1185">Reference proteome</keyword>
<keyword evidence="8" id="KW-0472">Membrane</keyword>
<comment type="subunit">
    <text evidence="3">Constitutively interacts with CASP4; required for the localization of procaspase 4 to the ER.</text>
</comment>
<keyword evidence="6" id="KW-0256">Endoplasmic reticulum</keyword>
<keyword evidence="4" id="KW-0812">Transmembrane</keyword>
<dbReference type="Proteomes" id="UP001140949">
    <property type="component" value="Unassembled WGS sequence"/>
</dbReference>
<comment type="subcellular location">
    <subcellularLocation>
        <location evidence="1">Endoplasmic reticulum membrane</location>
        <topology evidence="1">Multi-pass membrane protein</topology>
    </subcellularLocation>
</comment>
<organism evidence="12 13">
    <name type="scientific">Iris pallida</name>
    <name type="common">Sweet iris</name>
    <dbReference type="NCBI Taxonomy" id="29817"/>
    <lineage>
        <taxon>Eukaryota</taxon>
        <taxon>Viridiplantae</taxon>
        <taxon>Streptophyta</taxon>
        <taxon>Embryophyta</taxon>
        <taxon>Tracheophyta</taxon>
        <taxon>Spermatophyta</taxon>
        <taxon>Magnoliopsida</taxon>
        <taxon>Liliopsida</taxon>
        <taxon>Asparagales</taxon>
        <taxon>Iridaceae</taxon>
        <taxon>Iridoideae</taxon>
        <taxon>Irideae</taxon>
        <taxon>Iris</taxon>
    </lineage>
</organism>
<evidence type="ECO:0000256" key="11">
    <source>
        <dbReference type="SAM" id="MobiDB-lite"/>
    </source>
</evidence>
<dbReference type="GO" id="GO:0005789">
    <property type="term" value="C:endoplasmic reticulum membrane"/>
    <property type="evidence" value="ECO:0007669"/>
    <property type="project" value="UniProtKB-SubCell"/>
</dbReference>